<sequence>MWQSFRFMAGQGLRYQLLPSGLTRFTTMHRMQHHGIQCQPRRTCSQNPPELAGQRRRTTCS</sequence>
<evidence type="ECO:0000256" key="1">
    <source>
        <dbReference type="SAM" id="MobiDB-lite"/>
    </source>
</evidence>
<dbReference type="EMBL" id="JAIWYP010000008">
    <property type="protein sequence ID" value="KAH3787270.1"/>
    <property type="molecule type" value="Genomic_DNA"/>
</dbReference>
<organism evidence="2 3">
    <name type="scientific">Dreissena polymorpha</name>
    <name type="common">Zebra mussel</name>
    <name type="synonym">Mytilus polymorpha</name>
    <dbReference type="NCBI Taxonomy" id="45954"/>
    <lineage>
        <taxon>Eukaryota</taxon>
        <taxon>Metazoa</taxon>
        <taxon>Spiralia</taxon>
        <taxon>Lophotrochozoa</taxon>
        <taxon>Mollusca</taxon>
        <taxon>Bivalvia</taxon>
        <taxon>Autobranchia</taxon>
        <taxon>Heteroconchia</taxon>
        <taxon>Euheterodonta</taxon>
        <taxon>Imparidentia</taxon>
        <taxon>Neoheterodontei</taxon>
        <taxon>Myida</taxon>
        <taxon>Dreissenoidea</taxon>
        <taxon>Dreissenidae</taxon>
        <taxon>Dreissena</taxon>
    </lineage>
</organism>
<reference evidence="2" key="2">
    <citation type="submission" date="2020-11" db="EMBL/GenBank/DDBJ databases">
        <authorList>
            <person name="McCartney M.A."/>
            <person name="Auch B."/>
            <person name="Kono T."/>
            <person name="Mallez S."/>
            <person name="Becker A."/>
            <person name="Gohl D.M."/>
            <person name="Silverstein K.A.T."/>
            <person name="Koren S."/>
            <person name="Bechman K.B."/>
            <person name="Herman A."/>
            <person name="Abrahante J.E."/>
            <person name="Garbe J."/>
        </authorList>
    </citation>
    <scope>NUCLEOTIDE SEQUENCE</scope>
    <source>
        <strain evidence="2">Duluth1</strain>
        <tissue evidence="2">Whole animal</tissue>
    </source>
</reference>
<accession>A0A9D4EV88</accession>
<comment type="caution">
    <text evidence="2">The sequence shown here is derived from an EMBL/GenBank/DDBJ whole genome shotgun (WGS) entry which is preliminary data.</text>
</comment>
<keyword evidence="3" id="KW-1185">Reference proteome</keyword>
<proteinExistence type="predicted"/>
<evidence type="ECO:0000313" key="2">
    <source>
        <dbReference type="EMBL" id="KAH3787270.1"/>
    </source>
</evidence>
<reference evidence="2" key="1">
    <citation type="journal article" date="2019" name="bioRxiv">
        <title>The Genome of the Zebra Mussel, Dreissena polymorpha: A Resource for Invasive Species Research.</title>
        <authorList>
            <person name="McCartney M.A."/>
            <person name="Auch B."/>
            <person name="Kono T."/>
            <person name="Mallez S."/>
            <person name="Zhang Y."/>
            <person name="Obille A."/>
            <person name="Becker A."/>
            <person name="Abrahante J.E."/>
            <person name="Garbe J."/>
            <person name="Badalamenti J.P."/>
            <person name="Herman A."/>
            <person name="Mangelson H."/>
            <person name="Liachko I."/>
            <person name="Sullivan S."/>
            <person name="Sone E.D."/>
            <person name="Koren S."/>
            <person name="Silverstein K.A.T."/>
            <person name="Beckman K.B."/>
            <person name="Gohl D.M."/>
        </authorList>
    </citation>
    <scope>NUCLEOTIDE SEQUENCE</scope>
    <source>
        <strain evidence="2">Duluth1</strain>
        <tissue evidence="2">Whole animal</tissue>
    </source>
</reference>
<protein>
    <submittedName>
        <fullName evidence="2">Uncharacterized protein</fullName>
    </submittedName>
</protein>
<feature type="region of interest" description="Disordered" evidence="1">
    <location>
        <begin position="39"/>
        <end position="61"/>
    </location>
</feature>
<dbReference type="Proteomes" id="UP000828390">
    <property type="component" value="Unassembled WGS sequence"/>
</dbReference>
<dbReference type="AlphaFoldDB" id="A0A9D4EV88"/>
<name>A0A9D4EV88_DREPO</name>
<gene>
    <name evidence="2" type="ORF">DPMN_165391</name>
</gene>
<evidence type="ECO:0000313" key="3">
    <source>
        <dbReference type="Proteomes" id="UP000828390"/>
    </source>
</evidence>